<dbReference type="InterPro" id="IPR005814">
    <property type="entry name" value="Aminotrans_3"/>
</dbReference>
<accession>A0A9P7YR07</accession>
<dbReference type="SUPFAM" id="SSF53383">
    <property type="entry name" value="PLP-dependent transferases"/>
    <property type="match status" value="1"/>
</dbReference>
<dbReference type="GO" id="GO:0005829">
    <property type="term" value="C:cytosol"/>
    <property type="evidence" value="ECO:0007669"/>
    <property type="project" value="TreeGrafter"/>
</dbReference>
<dbReference type="InterPro" id="IPR015421">
    <property type="entry name" value="PyrdxlP-dep_Trfase_major"/>
</dbReference>
<dbReference type="GO" id="GO:0008483">
    <property type="term" value="F:transaminase activity"/>
    <property type="evidence" value="ECO:0007669"/>
    <property type="project" value="InterPro"/>
</dbReference>
<dbReference type="Gene3D" id="3.90.1150.10">
    <property type="entry name" value="Aspartate Aminotransferase, domain 1"/>
    <property type="match status" value="1"/>
</dbReference>
<evidence type="ECO:0000313" key="6">
    <source>
        <dbReference type="Proteomes" id="UP000824998"/>
    </source>
</evidence>
<evidence type="ECO:0000313" key="5">
    <source>
        <dbReference type="EMBL" id="KAG9238150.1"/>
    </source>
</evidence>
<dbReference type="InterPro" id="IPR015422">
    <property type="entry name" value="PyrdxlP-dep_Trfase_small"/>
</dbReference>
<evidence type="ECO:0000256" key="4">
    <source>
        <dbReference type="SAM" id="MobiDB-lite"/>
    </source>
</evidence>
<dbReference type="Proteomes" id="UP000824998">
    <property type="component" value="Unassembled WGS sequence"/>
</dbReference>
<keyword evidence="6" id="KW-1185">Reference proteome</keyword>
<keyword evidence="5" id="KW-0808">Transferase</keyword>
<dbReference type="EMBL" id="MU251374">
    <property type="protein sequence ID" value="KAG9238150.1"/>
    <property type="molecule type" value="Genomic_DNA"/>
</dbReference>
<gene>
    <name evidence="5" type="ORF">BJ875DRAFT_368462</name>
</gene>
<comment type="caution">
    <text evidence="5">The sequence shown here is derived from an EMBL/GenBank/DDBJ whole genome shotgun (WGS) entry which is preliminary data.</text>
</comment>
<organism evidence="5 6">
    <name type="scientific">Amylocarpus encephaloides</name>
    <dbReference type="NCBI Taxonomy" id="45428"/>
    <lineage>
        <taxon>Eukaryota</taxon>
        <taxon>Fungi</taxon>
        <taxon>Dikarya</taxon>
        <taxon>Ascomycota</taxon>
        <taxon>Pezizomycotina</taxon>
        <taxon>Leotiomycetes</taxon>
        <taxon>Helotiales</taxon>
        <taxon>Helotiales incertae sedis</taxon>
        <taxon>Amylocarpus</taxon>
    </lineage>
</organism>
<name>A0A9P7YR07_9HELO</name>
<reference evidence="5" key="1">
    <citation type="journal article" date="2021" name="IMA Fungus">
        <title>Genomic characterization of three marine fungi, including Emericellopsis atlantica sp. nov. with signatures of a generalist lifestyle and marine biomass degradation.</title>
        <authorList>
            <person name="Hagestad O.C."/>
            <person name="Hou L."/>
            <person name="Andersen J.H."/>
            <person name="Hansen E.H."/>
            <person name="Altermark B."/>
            <person name="Li C."/>
            <person name="Kuhnert E."/>
            <person name="Cox R.J."/>
            <person name="Crous P.W."/>
            <person name="Spatafora J.W."/>
            <person name="Lail K."/>
            <person name="Amirebrahimi M."/>
            <person name="Lipzen A."/>
            <person name="Pangilinan J."/>
            <person name="Andreopoulos W."/>
            <person name="Hayes R.D."/>
            <person name="Ng V."/>
            <person name="Grigoriev I.V."/>
            <person name="Jackson S.A."/>
            <person name="Sutton T.D.S."/>
            <person name="Dobson A.D.W."/>
            <person name="Rama T."/>
        </authorList>
    </citation>
    <scope>NUCLEOTIDE SEQUENCE</scope>
    <source>
        <strain evidence="5">TRa018bII</strain>
    </source>
</reference>
<comment type="similarity">
    <text evidence="1 3">Belongs to the class-III pyridoxal-phosphate-dependent aminotransferase family.</text>
</comment>
<dbReference type="Pfam" id="PF00202">
    <property type="entry name" value="Aminotran_3"/>
    <property type="match status" value="1"/>
</dbReference>
<dbReference type="InterPro" id="IPR015424">
    <property type="entry name" value="PyrdxlP-dep_Trfase"/>
</dbReference>
<dbReference type="CDD" id="cd00610">
    <property type="entry name" value="OAT_like"/>
    <property type="match status" value="1"/>
</dbReference>
<dbReference type="Gene3D" id="3.40.640.10">
    <property type="entry name" value="Type I PLP-dependent aspartate aminotransferase-like (Major domain)"/>
    <property type="match status" value="1"/>
</dbReference>
<dbReference type="PANTHER" id="PTHR43094:SF1">
    <property type="entry name" value="AMINOTRANSFERASE CLASS-III"/>
    <property type="match status" value="1"/>
</dbReference>
<dbReference type="OrthoDB" id="5419315at2759"/>
<dbReference type="GO" id="GO:0030170">
    <property type="term" value="F:pyridoxal phosphate binding"/>
    <property type="evidence" value="ECO:0007669"/>
    <property type="project" value="InterPro"/>
</dbReference>
<proteinExistence type="inferred from homology"/>
<feature type="region of interest" description="Disordered" evidence="4">
    <location>
        <begin position="11"/>
        <end position="39"/>
    </location>
</feature>
<dbReference type="PANTHER" id="PTHR43094">
    <property type="entry name" value="AMINOTRANSFERASE"/>
    <property type="match status" value="1"/>
</dbReference>
<dbReference type="AlphaFoldDB" id="A0A9P7YR07"/>
<sequence length="491" mass="53332">MKPLLKSELLADGQTPGHNNRSANDHANGHANGEPLPRGTMKTEFLLDRDLRKAFPVVTGGQGCYLYLSDGRTVLDATSGAAVSCIGHGDQRVIDAMTRQLNTGTPYLCSSFWSSEIAEELCKELIRGTGYEMSRAYLIASGSEAMEATIKLSRQYFFEQDKNTPRVNFIAREGSYHGNTIGALGISGHVARRAPYEPFLMNVHRVSACYAYRQRRASESDESFVARKAAELEAKFQELGPETVIGFICEPVVGAALGCVPYVPGYLGAMRAICHKHGALFILDEVMSGMGRCGTLHTWQDEGVSPDLQTIGKGLGGGYQPIAAVLISQKIIDRLLDGSGQFVHGQTYQSMPIQAAAALEVQRIKREDGLIENVSTQGAHLERMLKSLLGEHPNVGDIRGKGLFWGLEFVKDKQTKEPFDPKLNVAQRVHDAAISEPFNMTMYPGTGTVDGHTGDHIILAPTYISTTENIELIARTAAAAVNQVFKALGCA</sequence>
<protein>
    <submittedName>
        <fullName evidence="5">Pyridoxal phosphate-dependent transferase</fullName>
    </submittedName>
</protein>
<dbReference type="NCBIfam" id="NF005685">
    <property type="entry name" value="PRK07483.1"/>
    <property type="match status" value="1"/>
</dbReference>
<keyword evidence="2 3" id="KW-0663">Pyridoxal phosphate</keyword>
<evidence type="ECO:0000256" key="1">
    <source>
        <dbReference type="ARBA" id="ARBA00008954"/>
    </source>
</evidence>
<evidence type="ECO:0000256" key="2">
    <source>
        <dbReference type="ARBA" id="ARBA00022898"/>
    </source>
</evidence>
<evidence type="ECO:0000256" key="3">
    <source>
        <dbReference type="RuleBase" id="RU003560"/>
    </source>
</evidence>